<dbReference type="InterPro" id="IPR004245">
    <property type="entry name" value="DUF229"/>
</dbReference>
<evidence type="ECO:0000313" key="3">
    <source>
        <dbReference type="WBParaSite" id="L893_g17060.t1"/>
    </source>
</evidence>
<sequence>MHRNRKAIAIVVTTLVCIGLFVVLHVSESDEVNDYNSQELKPTGLLGCELRQMDPWDPQILPYNDPNWKPSCKRHQSRITDFVDGKIVLNTTGLSDDFSCKARCLWNGKTKADWEYTQGEWENITTFKASCDIVEVACFTGPKEQLVYNFLHTQIAERPDDAHYGTHSENATDVPGRKPSNQYERPNIYLLVFDSTSTSEFVRSMSRTLYLMKERHQAVIFEHMNKVGLNTRPNAWALMFGKQIYKLGKNPYSDEMSPDLNYTMNCETSIDNEDFWMYRFRDLGYHTMMADDWALGSINWSNCSGFARAPAKHYMKPFQWRTEEKDGEHIRRTIKGMCHETYEDTSLYWDQFMNAYKNQSQMAYMWNNDLAHNYANGLYHADDHFYRLLKRHEERMNNSFVFILGDHGLRFGGIRRTEVGEQEDNNPLLMVSVPVQFRETKLMNVLRENANKLITHYDTYASLIHLAYLNNSFVFILGDHGLRFGKRRATQIGEKEDNNPFLMLTVPVQFRESKLMKVLRQNANKLVTHYDTYASLIHLAYLAETNNLHELFDPESEEFKAGHGSSYFRRRMNEPRDCGALRIPYESCLCEKKFEPPIRPNSTEAIMMADFVIGHFQDMIDNQTMTKKCQKFFIEYENTVAEKLVLPDEREVYRLKVSVLPSKGIFSGYLEVARNDANEISSLSLMSKRFERNYDPYVTVSISPKISELFIMYV</sequence>
<dbReference type="Gene3D" id="3.40.720.10">
    <property type="entry name" value="Alkaline Phosphatase, subunit A"/>
    <property type="match status" value="1"/>
</dbReference>
<protein>
    <submittedName>
        <fullName evidence="3">Sulfatase domain-containing protein</fullName>
    </submittedName>
</protein>
<dbReference type="InterPro" id="IPR017850">
    <property type="entry name" value="Alkaline_phosphatase_core_sf"/>
</dbReference>
<name>A0A1I7YJY7_9BILA</name>
<proteinExistence type="predicted"/>
<evidence type="ECO:0000256" key="1">
    <source>
        <dbReference type="SAM" id="SignalP"/>
    </source>
</evidence>
<dbReference type="AlphaFoldDB" id="A0A1I7YJY7"/>
<feature type="chain" id="PRO_5009312327" evidence="1">
    <location>
        <begin position="30"/>
        <end position="714"/>
    </location>
</feature>
<dbReference type="SUPFAM" id="SSF53649">
    <property type="entry name" value="Alkaline phosphatase-like"/>
    <property type="match status" value="1"/>
</dbReference>
<dbReference type="Pfam" id="PF02995">
    <property type="entry name" value="DUF229"/>
    <property type="match status" value="1"/>
</dbReference>
<dbReference type="Proteomes" id="UP000095287">
    <property type="component" value="Unplaced"/>
</dbReference>
<feature type="signal peptide" evidence="1">
    <location>
        <begin position="1"/>
        <end position="29"/>
    </location>
</feature>
<accession>A0A1I7YJY7</accession>
<reference evidence="3" key="1">
    <citation type="submission" date="2016-11" db="UniProtKB">
        <authorList>
            <consortium name="WormBaseParasite"/>
        </authorList>
    </citation>
    <scope>IDENTIFICATION</scope>
</reference>
<dbReference type="CDD" id="cd16021">
    <property type="entry name" value="ALP_like"/>
    <property type="match status" value="1"/>
</dbReference>
<organism evidence="2 3">
    <name type="scientific">Steinernema glaseri</name>
    <dbReference type="NCBI Taxonomy" id="37863"/>
    <lineage>
        <taxon>Eukaryota</taxon>
        <taxon>Metazoa</taxon>
        <taxon>Ecdysozoa</taxon>
        <taxon>Nematoda</taxon>
        <taxon>Chromadorea</taxon>
        <taxon>Rhabditida</taxon>
        <taxon>Tylenchina</taxon>
        <taxon>Panagrolaimomorpha</taxon>
        <taxon>Strongyloidoidea</taxon>
        <taxon>Steinernematidae</taxon>
        <taxon>Steinernema</taxon>
    </lineage>
</organism>
<dbReference type="PANTHER" id="PTHR10974">
    <property type="entry name" value="FI08016P-RELATED"/>
    <property type="match status" value="1"/>
</dbReference>
<evidence type="ECO:0000313" key="2">
    <source>
        <dbReference type="Proteomes" id="UP000095287"/>
    </source>
</evidence>
<dbReference type="PANTHER" id="PTHR10974:SF75">
    <property type="entry name" value="SULFATASE DOMAIN-CONTAINING PROTEIN"/>
    <property type="match status" value="1"/>
</dbReference>
<dbReference type="GO" id="GO:0005615">
    <property type="term" value="C:extracellular space"/>
    <property type="evidence" value="ECO:0007669"/>
    <property type="project" value="TreeGrafter"/>
</dbReference>
<keyword evidence="1" id="KW-0732">Signal</keyword>
<keyword evidence="2" id="KW-1185">Reference proteome</keyword>
<dbReference type="WBParaSite" id="L893_g17060.t1">
    <property type="protein sequence ID" value="L893_g17060.t1"/>
    <property type="gene ID" value="L893_g17060"/>
</dbReference>